<sequence length="564" mass="65755">MNNEKKNSYWDVLKSEKTLILILSLFYVLNVLKVTVFNLIMVNGVNIFTSLSKFVVTALILSIVFLILFIINRKLIWCIFYIIQVIYVGGFLCYHDYFNSIFHLFQIATLFPEGTAVVEHFSVPFQLNMLISIIDLPFFIYYMVHYKKVNWRKCAFEFSRKILLFSITFLIIIELLHVITKSSYVNYVSDYPKGENEVVLQYGTLINSIYDYIFNADGKGLLKQYEYGKKITKEATKTDPTNVLMIQVESLDANIIYKKYDGKYIAPFLSSVADKYIYHRRMMSYHLAGGSSDADYSIMNSLEPFTSFPSMKLIADKYPNSMPDIFRKAGYQVNAFHGNIGSFYNRTKAYKQMGYQNFYDVDKMKLTIAKWGASDKDVFDYAYNFMKTEKEPFFNYIITMTSHTPFRYVDDYETISDYDDVKPEGTKQYYKSIHYVDEQIEQLVTKVLKMYPNTCVYIYGDHTPGDLNDYEKSSYHTEKDYLEFVPLLIITPEKIHYTNTKYAASFLDVAPTVLDFSGISYSIRSKGGSLSSGNEPNSLIPFKGRQYDRRELITNEEKYKESDD</sequence>
<dbReference type="InterPro" id="IPR012160">
    <property type="entry name" value="LtaS-like"/>
</dbReference>
<protein>
    <submittedName>
        <fullName evidence="13">Sulfatase</fullName>
    </submittedName>
</protein>
<dbReference type="SUPFAM" id="SSF53649">
    <property type="entry name" value="Alkaline phosphatase-like"/>
    <property type="match status" value="1"/>
</dbReference>
<dbReference type="InterPro" id="IPR050448">
    <property type="entry name" value="OpgB/LTA_synthase_biosynth"/>
</dbReference>
<evidence type="ECO:0000313" key="14">
    <source>
        <dbReference type="Proteomes" id="UP000595897"/>
    </source>
</evidence>
<keyword evidence="9" id="KW-0464">Manganese</keyword>
<dbReference type="PANTHER" id="PTHR47371:SF3">
    <property type="entry name" value="PHOSPHOGLYCEROL TRANSFERASE I"/>
    <property type="match status" value="1"/>
</dbReference>
<feature type="transmembrane region" description="Helical" evidence="11">
    <location>
        <begin position="125"/>
        <end position="142"/>
    </location>
</feature>
<keyword evidence="6 11" id="KW-1133">Transmembrane helix</keyword>
<dbReference type="Proteomes" id="UP000595897">
    <property type="component" value="Chromosome"/>
</dbReference>
<feature type="transmembrane region" description="Helical" evidence="11">
    <location>
        <begin position="78"/>
        <end position="97"/>
    </location>
</feature>
<feature type="transmembrane region" description="Helical" evidence="11">
    <location>
        <begin position="162"/>
        <end position="179"/>
    </location>
</feature>
<evidence type="ECO:0000256" key="1">
    <source>
        <dbReference type="ARBA" id="ARBA00004651"/>
    </source>
</evidence>
<keyword evidence="9" id="KW-0479">Metal-binding</keyword>
<feature type="transmembrane region" description="Helical" evidence="11">
    <location>
        <begin position="54"/>
        <end position="71"/>
    </location>
</feature>
<dbReference type="KEGG" id="ahb:bsdtb5_42850"/>
<accession>A0A7R7EQP0</accession>
<reference evidence="13 14" key="1">
    <citation type="submission" date="2020-11" db="EMBL/GenBank/DDBJ databases">
        <title>Draft genome sequencing of a Lachnospiraceae strain isolated from anoxic soil subjected to BSD treatment.</title>
        <authorList>
            <person name="Uek A."/>
            <person name="Tonouchi A."/>
        </authorList>
    </citation>
    <scope>NUCLEOTIDE SEQUENCE [LARGE SCALE GENOMIC DNA]</scope>
    <source>
        <strain evidence="13 14">TB5</strain>
    </source>
</reference>
<feature type="active site" evidence="8">
    <location>
        <position position="291"/>
    </location>
</feature>
<gene>
    <name evidence="13" type="ORF">bsdtb5_42850</name>
</gene>
<dbReference type="PIRSF" id="PIRSF005091">
    <property type="entry name" value="Mmb_sulf_HI1246"/>
    <property type="match status" value="1"/>
</dbReference>
<comment type="similarity">
    <text evidence="3">Belongs to the LTA synthase family.</text>
</comment>
<feature type="binding site" evidence="10">
    <location>
        <position position="249"/>
    </location>
    <ligand>
        <name>Mn(2+)</name>
        <dbReference type="ChEBI" id="CHEBI:29035"/>
    </ligand>
</feature>
<proteinExistence type="inferred from homology"/>
<keyword evidence="7 11" id="KW-0472">Membrane</keyword>
<evidence type="ECO:0000256" key="7">
    <source>
        <dbReference type="ARBA" id="ARBA00023136"/>
    </source>
</evidence>
<keyword evidence="4" id="KW-1003">Cell membrane</keyword>
<dbReference type="GO" id="GO:0005886">
    <property type="term" value="C:plasma membrane"/>
    <property type="evidence" value="ECO:0007669"/>
    <property type="project" value="UniProtKB-SubCell"/>
</dbReference>
<dbReference type="Gene3D" id="3.30.1120.170">
    <property type="match status" value="1"/>
</dbReference>
<comment type="pathway">
    <text evidence="2">Cell wall biogenesis; lipoteichoic acid biosynthesis.</text>
</comment>
<evidence type="ECO:0000256" key="9">
    <source>
        <dbReference type="PIRSR" id="PIRSR005091-2"/>
    </source>
</evidence>
<evidence type="ECO:0000256" key="11">
    <source>
        <dbReference type="SAM" id="Phobius"/>
    </source>
</evidence>
<dbReference type="PANTHER" id="PTHR47371">
    <property type="entry name" value="LIPOTEICHOIC ACID SYNTHASE"/>
    <property type="match status" value="1"/>
</dbReference>
<feature type="binding site" evidence="10">
    <location>
        <position position="462"/>
    </location>
    <ligand>
        <name>Mn(2+)</name>
        <dbReference type="ChEBI" id="CHEBI:29035"/>
    </ligand>
</feature>
<dbReference type="EMBL" id="AP024169">
    <property type="protein sequence ID" value="BCN32990.1"/>
    <property type="molecule type" value="Genomic_DNA"/>
</dbReference>
<evidence type="ECO:0000256" key="10">
    <source>
        <dbReference type="PIRSR" id="PIRSR005091-3"/>
    </source>
</evidence>
<dbReference type="Pfam" id="PF00884">
    <property type="entry name" value="Sulfatase"/>
    <property type="match status" value="1"/>
</dbReference>
<evidence type="ECO:0000256" key="4">
    <source>
        <dbReference type="ARBA" id="ARBA00022475"/>
    </source>
</evidence>
<dbReference type="GO" id="GO:0046872">
    <property type="term" value="F:metal ion binding"/>
    <property type="evidence" value="ECO:0007669"/>
    <property type="project" value="UniProtKB-KW"/>
</dbReference>
<evidence type="ECO:0000256" key="2">
    <source>
        <dbReference type="ARBA" id="ARBA00004936"/>
    </source>
</evidence>
<feature type="domain" description="Sulfatase N-terminal" evidence="12">
    <location>
        <begin position="242"/>
        <end position="519"/>
    </location>
</feature>
<dbReference type="AlphaFoldDB" id="A0A7R7EQP0"/>
<dbReference type="InterPro" id="IPR000917">
    <property type="entry name" value="Sulfatase_N"/>
</dbReference>
<dbReference type="RefSeq" id="WP_271713984.1">
    <property type="nucleotide sequence ID" value="NZ_AP024169.1"/>
</dbReference>
<evidence type="ECO:0000256" key="8">
    <source>
        <dbReference type="PIRSR" id="PIRSR005091-1"/>
    </source>
</evidence>
<feature type="binding site" evidence="9">
    <location>
        <position position="403"/>
    </location>
    <ligand>
        <name>substrate</name>
    </ligand>
</feature>
<feature type="transmembrane region" description="Helical" evidence="11">
    <location>
        <begin position="20"/>
        <end position="42"/>
    </location>
</feature>
<comment type="subcellular location">
    <subcellularLocation>
        <location evidence="1">Cell membrane</location>
        <topology evidence="1">Multi-pass membrane protein</topology>
    </subcellularLocation>
</comment>
<dbReference type="CDD" id="cd16015">
    <property type="entry name" value="LTA_synthase"/>
    <property type="match status" value="1"/>
</dbReference>
<evidence type="ECO:0000259" key="12">
    <source>
        <dbReference type="Pfam" id="PF00884"/>
    </source>
</evidence>
<evidence type="ECO:0000256" key="6">
    <source>
        <dbReference type="ARBA" id="ARBA00022989"/>
    </source>
</evidence>
<keyword evidence="5 11" id="KW-0812">Transmembrane</keyword>
<dbReference type="Gene3D" id="3.40.720.10">
    <property type="entry name" value="Alkaline Phosphatase, subunit A"/>
    <property type="match status" value="1"/>
</dbReference>
<evidence type="ECO:0000313" key="13">
    <source>
        <dbReference type="EMBL" id="BCN32990.1"/>
    </source>
</evidence>
<feature type="binding site" evidence="10">
    <location>
        <position position="461"/>
    </location>
    <ligand>
        <name>Mn(2+)</name>
        <dbReference type="ChEBI" id="CHEBI:29035"/>
    </ligand>
</feature>
<name>A0A7R7EQP0_9FIRM</name>
<dbReference type="InterPro" id="IPR017850">
    <property type="entry name" value="Alkaline_phosphatase_core_sf"/>
</dbReference>
<evidence type="ECO:0000256" key="5">
    <source>
        <dbReference type="ARBA" id="ARBA00022692"/>
    </source>
</evidence>
<evidence type="ECO:0000256" key="3">
    <source>
        <dbReference type="ARBA" id="ARBA00009983"/>
    </source>
</evidence>
<keyword evidence="14" id="KW-1185">Reference proteome</keyword>
<organism evidence="13 14">
    <name type="scientific">Anaeromicropila herbilytica</name>
    <dbReference type="NCBI Taxonomy" id="2785025"/>
    <lineage>
        <taxon>Bacteria</taxon>
        <taxon>Bacillati</taxon>
        <taxon>Bacillota</taxon>
        <taxon>Clostridia</taxon>
        <taxon>Lachnospirales</taxon>
        <taxon>Lachnospiraceae</taxon>
        <taxon>Anaeromicropila</taxon>
    </lineage>
</organism>